<protein>
    <submittedName>
        <fullName evidence="1">DUF6702 family protein</fullName>
    </submittedName>
</protein>
<dbReference type="RefSeq" id="WP_377583566.1">
    <property type="nucleotide sequence ID" value="NZ_JBHTKA010000008.1"/>
</dbReference>
<evidence type="ECO:0000313" key="1">
    <source>
        <dbReference type="EMBL" id="MFD1002453.1"/>
    </source>
</evidence>
<comment type="caution">
    <text evidence="1">The sequence shown here is derived from an EMBL/GenBank/DDBJ whole genome shotgun (WGS) entry which is preliminary data.</text>
</comment>
<reference evidence="2" key="1">
    <citation type="journal article" date="2019" name="Int. J. Syst. Evol. Microbiol.">
        <title>The Global Catalogue of Microorganisms (GCM) 10K type strain sequencing project: providing services to taxonomists for standard genome sequencing and annotation.</title>
        <authorList>
            <consortium name="The Broad Institute Genomics Platform"/>
            <consortium name="The Broad Institute Genome Sequencing Center for Infectious Disease"/>
            <person name="Wu L."/>
            <person name="Ma J."/>
        </authorList>
    </citation>
    <scope>NUCLEOTIDE SEQUENCE [LARGE SCALE GENOMIC DNA]</scope>
    <source>
        <strain evidence="2">CCUG 58938</strain>
    </source>
</reference>
<dbReference type="Proteomes" id="UP001597112">
    <property type="component" value="Unassembled WGS sequence"/>
</dbReference>
<gene>
    <name evidence="1" type="ORF">ACFQ21_24225</name>
</gene>
<name>A0ABW3K8Q8_9BACT</name>
<dbReference type="Pfam" id="PF20420">
    <property type="entry name" value="DUF6702"/>
    <property type="match status" value="1"/>
</dbReference>
<evidence type="ECO:0000313" key="2">
    <source>
        <dbReference type="Proteomes" id="UP001597112"/>
    </source>
</evidence>
<sequence>MVTSFSILSFVHSIVFALMLHPLHVSVTEIEYDEKDKVLEIMMRVFIDDLELTMRNRLNQPELDITEPKGVTLDQIMAPYLEEHLKIVLDKKAQKIKYLGHEKEGEAFIFFIEVSNVKKWKAIQVMNNIIMETHEDQSNLVHVTVRGKVKSLRLTKSTPADVLTFDAK</sequence>
<accession>A0ABW3K8Q8</accession>
<proteinExistence type="predicted"/>
<dbReference type="InterPro" id="IPR046525">
    <property type="entry name" value="DUF6702"/>
</dbReference>
<dbReference type="EMBL" id="JBHTKA010000008">
    <property type="protein sequence ID" value="MFD1002453.1"/>
    <property type="molecule type" value="Genomic_DNA"/>
</dbReference>
<keyword evidence="2" id="KW-1185">Reference proteome</keyword>
<organism evidence="1 2">
    <name type="scientific">Ohtaekwangia kribbensis</name>
    <dbReference type="NCBI Taxonomy" id="688913"/>
    <lineage>
        <taxon>Bacteria</taxon>
        <taxon>Pseudomonadati</taxon>
        <taxon>Bacteroidota</taxon>
        <taxon>Cytophagia</taxon>
        <taxon>Cytophagales</taxon>
        <taxon>Fulvivirgaceae</taxon>
        <taxon>Ohtaekwangia</taxon>
    </lineage>
</organism>